<dbReference type="AlphaFoldDB" id="A0A433P523"/>
<reference evidence="1 2" key="1">
    <citation type="journal article" date="2018" name="New Phytol.">
        <title>Phylogenomics of Endogonaceae and evolution of mycorrhizas within Mucoromycota.</title>
        <authorList>
            <person name="Chang Y."/>
            <person name="Desiro A."/>
            <person name="Na H."/>
            <person name="Sandor L."/>
            <person name="Lipzen A."/>
            <person name="Clum A."/>
            <person name="Barry K."/>
            <person name="Grigoriev I.V."/>
            <person name="Martin F.M."/>
            <person name="Stajich J.E."/>
            <person name="Smith M.E."/>
            <person name="Bonito G."/>
            <person name="Spatafora J.W."/>
        </authorList>
    </citation>
    <scope>NUCLEOTIDE SEQUENCE [LARGE SCALE GENOMIC DNA]</scope>
    <source>
        <strain evidence="1 2">AD002</strain>
    </source>
</reference>
<evidence type="ECO:0000313" key="1">
    <source>
        <dbReference type="EMBL" id="RUS12592.1"/>
    </source>
</evidence>
<proteinExistence type="predicted"/>
<evidence type="ECO:0000313" key="2">
    <source>
        <dbReference type="Proteomes" id="UP000274822"/>
    </source>
</evidence>
<sequence length="133" mass="15435">MPTTMPFSDLLTALSSAANDQTSVVILKRCGPYWLFCTDTEPQIKRFTFHEGQFVDSFNTQAELGTVFQTLRELVSPDGSAVCEHIHDIIDIERLEPKHRPEWPRFHQQDLSRLDPGRWLNDVIINEYMNWSV</sequence>
<dbReference type="EMBL" id="RBNJ01033971">
    <property type="protein sequence ID" value="RUS12592.1"/>
    <property type="molecule type" value="Genomic_DNA"/>
</dbReference>
<comment type="caution">
    <text evidence="1">The sequence shown here is derived from an EMBL/GenBank/DDBJ whole genome shotgun (WGS) entry which is preliminary data.</text>
</comment>
<gene>
    <name evidence="1" type="ORF">BC938DRAFT_478685</name>
</gene>
<keyword evidence="2" id="KW-1185">Reference proteome</keyword>
<protein>
    <submittedName>
        <fullName evidence="1">Uncharacterized protein</fullName>
    </submittedName>
</protein>
<name>A0A433P523_9FUNG</name>
<organism evidence="1 2">
    <name type="scientific">Jimgerdemannia flammicorona</name>
    <dbReference type="NCBI Taxonomy" id="994334"/>
    <lineage>
        <taxon>Eukaryota</taxon>
        <taxon>Fungi</taxon>
        <taxon>Fungi incertae sedis</taxon>
        <taxon>Mucoromycota</taxon>
        <taxon>Mucoromycotina</taxon>
        <taxon>Endogonomycetes</taxon>
        <taxon>Endogonales</taxon>
        <taxon>Endogonaceae</taxon>
        <taxon>Jimgerdemannia</taxon>
    </lineage>
</organism>
<accession>A0A433P523</accession>
<dbReference type="Proteomes" id="UP000274822">
    <property type="component" value="Unassembled WGS sequence"/>
</dbReference>